<dbReference type="RefSeq" id="WP_131417263.1">
    <property type="nucleotide sequence ID" value="NZ_SJXE01000012.1"/>
</dbReference>
<accession>A0ABY2AH53</accession>
<dbReference type="EMBL" id="SJXE01000012">
    <property type="protein sequence ID" value="TCI01503.1"/>
    <property type="molecule type" value="Genomic_DNA"/>
</dbReference>
<evidence type="ECO:0000313" key="2">
    <source>
        <dbReference type="EMBL" id="TCI01503.1"/>
    </source>
</evidence>
<dbReference type="Pfam" id="PF06764">
    <property type="entry name" value="DUF1223"/>
    <property type="match status" value="1"/>
</dbReference>
<proteinExistence type="predicted"/>
<dbReference type="SUPFAM" id="SSF52833">
    <property type="entry name" value="Thioredoxin-like"/>
    <property type="match status" value="1"/>
</dbReference>
<evidence type="ECO:0000256" key="1">
    <source>
        <dbReference type="SAM" id="SignalP"/>
    </source>
</evidence>
<feature type="signal peptide" evidence="1">
    <location>
        <begin position="1"/>
        <end position="25"/>
    </location>
</feature>
<keyword evidence="3" id="KW-1185">Reference proteome</keyword>
<dbReference type="InterPro" id="IPR036249">
    <property type="entry name" value="Thioredoxin-like_sf"/>
</dbReference>
<name>A0ABY2AH53_9GAMM</name>
<comment type="caution">
    <text evidence="2">The sequence shown here is derived from an EMBL/GenBank/DDBJ whole genome shotgun (WGS) entry which is preliminary data.</text>
</comment>
<sequence>MKRVGITISLLAILLNTQMTGAAFAQEFKSGSMKGALLELYTSQGCSSCPPADAWLSTLKTHPALWKQLFPIALHVDYWNYLGWKDPHSTHGNSLRQRQYKAIGASNAVYTPGFILDGKEWRHWFVNGIRTNVPLTEHKAGRLSVTIENDNLIAHFEPVAKLGTPRQEEETTLTLTIAILGFDIQTQIPAGENKGKSVSQDFVLLNKASSYSNNGRWQTEIPTYSRVKGRQIALVAWIEAPKNPQPIQVTGGWLKSITPP</sequence>
<feature type="chain" id="PRO_5045542288" evidence="1">
    <location>
        <begin position="26"/>
        <end position="260"/>
    </location>
</feature>
<keyword evidence="1" id="KW-0732">Signal</keyword>
<protein>
    <submittedName>
        <fullName evidence="2">DUF1223 domain-containing protein</fullName>
    </submittedName>
</protein>
<gene>
    <name evidence="2" type="ORF">EZV61_17430</name>
</gene>
<organism evidence="2 3">
    <name type="scientific">Corallincola luteus</name>
    <dbReference type="NCBI Taxonomy" id="1775177"/>
    <lineage>
        <taxon>Bacteria</taxon>
        <taxon>Pseudomonadati</taxon>
        <taxon>Pseudomonadota</taxon>
        <taxon>Gammaproteobacteria</taxon>
        <taxon>Alteromonadales</taxon>
        <taxon>Psychromonadaceae</taxon>
        <taxon>Corallincola</taxon>
    </lineage>
</organism>
<dbReference type="PANTHER" id="PTHR36057">
    <property type="match status" value="1"/>
</dbReference>
<evidence type="ECO:0000313" key="3">
    <source>
        <dbReference type="Proteomes" id="UP000292554"/>
    </source>
</evidence>
<dbReference type="PANTHER" id="PTHR36057:SF1">
    <property type="entry name" value="LIPOPROTEIN LIPID ATTACHMENT SITE-LIKE PROTEIN, PUTATIVE (DUF1223)-RELATED"/>
    <property type="match status" value="1"/>
</dbReference>
<dbReference type="InterPro" id="IPR010634">
    <property type="entry name" value="DUF1223"/>
</dbReference>
<reference evidence="2 3" key="1">
    <citation type="submission" date="2019-02" db="EMBL/GenBank/DDBJ databases">
        <title>Corallincola luteus sp. nov., a marine bacterium isolated from surface sediment of Bohai Sea in China.</title>
        <authorList>
            <person name="Ren Q."/>
        </authorList>
    </citation>
    <scope>NUCLEOTIDE SEQUENCE [LARGE SCALE GENOMIC DNA]</scope>
    <source>
        <strain evidence="2 3">DASS28</strain>
    </source>
</reference>
<dbReference type="Proteomes" id="UP000292554">
    <property type="component" value="Unassembled WGS sequence"/>
</dbReference>